<keyword evidence="2" id="KW-0328">Glycosyltransferase</keyword>
<name>A0A9X5E9A1_9CYAN</name>
<evidence type="ECO:0000256" key="4">
    <source>
        <dbReference type="ARBA" id="ARBA00022692"/>
    </source>
</evidence>
<dbReference type="RefSeq" id="WP_039716254.1">
    <property type="nucleotide sequence ID" value="NZ_JTJC03000007.1"/>
</dbReference>
<dbReference type="Proteomes" id="UP000031532">
    <property type="component" value="Unassembled WGS sequence"/>
</dbReference>
<evidence type="ECO:0000256" key="5">
    <source>
        <dbReference type="ARBA" id="ARBA00022989"/>
    </source>
</evidence>
<dbReference type="InterPro" id="IPR001173">
    <property type="entry name" value="Glyco_trans_2-like"/>
</dbReference>
<evidence type="ECO:0000256" key="6">
    <source>
        <dbReference type="ARBA" id="ARBA00023136"/>
    </source>
</evidence>
<evidence type="ECO:0000256" key="3">
    <source>
        <dbReference type="ARBA" id="ARBA00022679"/>
    </source>
</evidence>
<dbReference type="OrthoDB" id="9766299at2"/>
<evidence type="ECO:0000259" key="9">
    <source>
        <dbReference type="Pfam" id="PF13632"/>
    </source>
</evidence>
<feature type="transmembrane region" description="Helical" evidence="7">
    <location>
        <begin position="714"/>
        <end position="736"/>
    </location>
</feature>
<feature type="transmembrane region" description="Helical" evidence="7">
    <location>
        <begin position="313"/>
        <end position="335"/>
    </location>
</feature>
<feature type="domain" description="Type II secretion system protein GspE N-terminal" evidence="8">
    <location>
        <begin position="77"/>
        <end position="143"/>
    </location>
</feature>
<proteinExistence type="predicted"/>
<evidence type="ECO:0000256" key="2">
    <source>
        <dbReference type="ARBA" id="ARBA00022676"/>
    </source>
</evidence>
<dbReference type="CDD" id="cd06427">
    <property type="entry name" value="CESA_like_2"/>
    <property type="match status" value="1"/>
</dbReference>
<feature type="domain" description="Type II secretion system protein GspE N-terminal" evidence="8">
    <location>
        <begin position="216"/>
        <end position="292"/>
    </location>
</feature>
<dbReference type="SUPFAM" id="SSF53448">
    <property type="entry name" value="Nucleotide-diphospho-sugar transferases"/>
    <property type="match status" value="1"/>
</dbReference>
<dbReference type="InterPro" id="IPR029044">
    <property type="entry name" value="Nucleotide-diphossugar_trans"/>
</dbReference>
<feature type="domain" description="Glycosyltransferase 2-like" evidence="9">
    <location>
        <begin position="475"/>
        <end position="669"/>
    </location>
</feature>
<dbReference type="PANTHER" id="PTHR43867:SF2">
    <property type="entry name" value="CELLULOSE SYNTHASE CATALYTIC SUBUNIT A [UDP-FORMING]"/>
    <property type="match status" value="1"/>
</dbReference>
<dbReference type="AlphaFoldDB" id="A0A9X5E9A1"/>
<feature type="transmembrane region" description="Helical" evidence="7">
    <location>
        <begin position="640"/>
        <end position="669"/>
    </location>
</feature>
<dbReference type="Pfam" id="PF13632">
    <property type="entry name" value="Glyco_trans_2_3"/>
    <property type="match status" value="1"/>
</dbReference>
<protein>
    <submittedName>
        <fullName evidence="10">Glycosyltransferase</fullName>
    </submittedName>
</protein>
<sequence length="765" mass="87618">MRDFQPQIEAKLLESGCLTSEQLQEAIDLQAKISCSLGKALWSLNFLTQAEFLHLIGTISGHILLTDWLVVSGSVLDFSIAKTFEPAYLRELGFFPCAWQDSNTLVVAVEEPNNIAIRQAIRSHWSQVKIYEVLATENQIFSLVFEENLAAELLDKGRLTVAQWQEAQAIQQRTGSPLGEILPRLNYLRPIDYVEVLSLLTGLSIFSRLAGAGIRQIDLKLMQRFDPQVMMGDRFIPLAWVKPHALMVLVQDPFDLVVEAAIYAQFPGVELVKVLGTENDITRMLDTCYRQEFSRRAIYQLMARSPKDSAARVFTPAQIAVGYILFAIVLWGLAFDWWHTLAFLIAALNIFFGGAVMFKLILSLIGAADRTHQITKVEVNSIDEQTLPTYTVLVPVYNEPEVTPILIDALSKLDYPHEKLDVLLLLEEKDLATINAAQAANPPRYIRFIYIPDSHPKTKPKACNYGLSFARGEYLTIYDAEDIPDPDQLKKAIYAFRNGSPDLVCVQAALNYYNRDENFLTRMFTLEYSYWFDYLLPGLETLGLPIPLGGTSNHFRTDRLRELGGWDPFNVTEDADLGIRASKRGYTVGVINSTTYEEANCEFKNWVRQRSRWIKGYMQTWLVHNRAPLKSLRKLGLKSWLAYQFLIGGTVLIFLISPILWVLLIYWLATRAYWLENLIPGWVLYISLFNLSISNALGIYLNMIAVFRRRYYKLLLYALLNPLYWQFHSIAAYLALWQLFAKPYYWEKTIHGLSKFTKTYLQFSE</sequence>
<comment type="caution">
    <text evidence="10">The sequence shown here is derived from an EMBL/GenBank/DDBJ whole genome shotgun (WGS) entry which is preliminary data.</text>
</comment>
<dbReference type="InterPro" id="IPR007831">
    <property type="entry name" value="T2SS_GspE_N"/>
</dbReference>
<reference evidence="10 11" key="1">
    <citation type="journal article" date="2015" name="Genome Announc.">
        <title>Draft Genome Sequence of the Terrestrial Cyanobacterium Scytonema millei VB511283, Isolated from Eastern India.</title>
        <authorList>
            <person name="Sen D."/>
            <person name="Chandrababunaidu M.M."/>
            <person name="Singh D."/>
            <person name="Sanghi N."/>
            <person name="Ghorai A."/>
            <person name="Mishra G.P."/>
            <person name="Madduluri M."/>
            <person name="Adhikary S.P."/>
            <person name="Tripathy S."/>
        </authorList>
    </citation>
    <scope>NUCLEOTIDE SEQUENCE [LARGE SCALE GENOMIC DNA]</scope>
    <source>
        <strain evidence="10 11">VB511283</strain>
    </source>
</reference>
<dbReference type="PANTHER" id="PTHR43867">
    <property type="entry name" value="CELLULOSE SYNTHASE CATALYTIC SUBUNIT A [UDP-FORMING]"/>
    <property type="match status" value="1"/>
</dbReference>
<dbReference type="GO" id="GO:0016020">
    <property type="term" value="C:membrane"/>
    <property type="evidence" value="ECO:0007669"/>
    <property type="project" value="UniProtKB-SubCell"/>
</dbReference>
<evidence type="ECO:0000256" key="7">
    <source>
        <dbReference type="SAM" id="Phobius"/>
    </source>
</evidence>
<keyword evidence="11" id="KW-1185">Reference proteome</keyword>
<dbReference type="Gene3D" id="3.90.550.10">
    <property type="entry name" value="Spore Coat Polysaccharide Biosynthesis Protein SpsA, Chain A"/>
    <property type="match status" value="1"/>
</dbReference>
<evidence type="ECO:0000256" key="1">
    <source>
        <dbReference type="ARBA" id="ARBA00004141"/>
    </source>
</evidence>
<dbReference type="InterPro" id="IPR037257">
    <property type="entry name" value="T2SS_E_N_sf"/>
</dbReference>
<gene>
    <name evidence="10" type="ORF">QH73_0021320</name>
</gene>
<dbReference type="EMBL" id="JTJC03000007">
    <property type="protein sequence ID" value="NHC37143.1"/>
    <property type="molecule type" value="Genomic_DNA"/>
</dbReference>
<feature type="transmembrane region" description="Helical" evidence="7">
    <location>
        <begin position="341"/>
        <end position="362"/>
    </location>
</feature>
<comment type="subcellular location">
    <subcellularLocation>
        <location evidence="1">Membrane</location>
        <topology evidence="1">Multi-pass membrane protein</topology>
    </subcellularLocation>
</comment>
<evidence type="ECO:0000313" key="11">
    <source>
        <dbReference type="Proteomes" id="UP000031532"/>
    </source>
</evidence>
<evidence type="ECO:0000259" key="8">
    <source>
        <dbReference type="Pfam" id="PF05157"/>
    </source>
</evidence>
<dbReference type="Pfam" id="PF05157">
    <property type="entry name" value="MshEN"/>
    <property type="match status" value="2"/>
</dbReference>
<organism evidence="10 11">
    <name type="scientific">Scytonema millei VB511283</name>
    <dbReference type="NCBI Taxonomy" id="1245923"/>
    <lineage>
        <taxon>Bacteria</taxon>
        <taxon>Bacillati</taxon>
        <taxon>Cyanobacteriota</taxon>
        <taxon>Cyanophyceae</taxon>
        <taxon>Nostocales</taxon>
        <taxon>Scytonemataceae</taxon>
        <taxon>Scytonema</taxon>
    </lineage>
</organism>
<keyword evidence="6 7" id="KW-0472">Membrane</keyword>
<keyword evidence="3" id="KW-0808">Transferase</keyword>
<dbReference type="InterPro" id="IPR050321">
    <property type="entry name" value="Glycosyltr_2/OpgH_subfam"/>
</dbReference>
<feature type="transmembrane region" description="Helical" evidence="7">
    <location>
        <begin position="681"/>
        <end position="702"/>
    </location>
</feature>
<dbReference type="GO" id="GO:0016757">
    <property type="term" value="F:glycosyltransferase activity"/>
    <property type="evidence" value="ECO:0007669"/>
    <property type="project" value="UniProtKB-KW"/>
</dbReference>
<evidence type="ECO:0000313" key="10">
    <source>
        <dbReference type="EMBL" id="NHC37143.1"/>
    </source>
</evidence>
<keyword evidence="4 7" id="KW-0812">Transmembrane</keyword>
<keyword evidence="5 7" id="KW-1133">Transmembrane helix</keyword>
<dbReference type="Gene3D" id="3.30.300.160">
    <property type="entry name" value="Type II secretion system, protein E, N-terminal domain"/>
    <property type="match status" value="1"/>
</dbReference>
<dbReference type="SUPFAM" id="SSF160246">
    <property type="entry name" value="EspE N-terminal domain-like"/>
    <property type="match status" value="2"/>
</dbReference>
<accession>A0A9X5E9A1</accession>